<dbReference type="AlphaFoldDB" id="S3C1U6"/>
<evidence type="ECO:0000259" key="1">
    <source>
        <dbReference type="Pfam" id="PF00501"/>
    </source>
</evidence>
<dbReference type="PROSITE" id="PS00455">
    <property type="entry name" value="AMP_BINDING"/>
    <property type="match status" value="1"/>
</dbReference>
<dbReference type="VEuPathDB" id="FungiDB:F503_03114"/>
<name>S3C1U6_OPHP1</name>
<keyword evidence="4" id="KW-1185">Reference proteome</keyword>
<dbReference type="EMBL" id="KE148152">
    <property type="protein sequence ID" value="EPE06687.1"/>
    <property type="molecule type" value="Genomic_DNA"/>
</dbReference>
<dbReference type="OMA" id="AWPNTDF"/>
<protein>
    <submittedName>
        <fullName evidence="3">4-coumarate-ligase</fullName>
    </submittedName>
</protein>
<accession>S3C1U6</accession>
<evidence type="ECO:0000259" key="2">
    <source>
        <dbReference type="Pfam" id="PF13193"/>
    </source>
</evidence>
<dbReference type="GO" id="GO:0016405">
    <property type="term" value="F:CoA-ligase activity"/>
    <property type="evidence" value="ECO:0007669"/>
    <property type="project" value="TreeGrafter"/>
</dbReference>
<dbReference type="eggNOG" id="KOG1176">
    <property type="taxonomic scope" value="Eukaryota"/>
</dbReference>
<evidence type="ECO:0000313" key="3">
    <source>
        <dbReference type="EMBL" id="EPE06687.1"/>
    </source>
</evidence>
<dbReference type="HOGENOM" id="CLU_000022_59_2_1"/>
<dbReference type="InterPro" id="IPR020845">
    <property type="entry name" value="AMP-binding_CS"/>
</dbReference>
<dbReference type="OrthoDB" id="6509636at2759"/>
<dbReference type="SUPFAM" id="SSF56801">
    <property type="entry name" value="Acetyl-CoA synthetase-like"/>
    <property type="match status" value="1"/>
</dbReference>
<dbReference type="InterPro" id="IPR045851">
    <property type="entry name" value="AMP-bd_C_sf"/>
</dbReference>
<dbReference type="Pfam" id="PF13193">
    <property type="entry name" value="AMP-binding_C"/>
    <property type="match status" value="1"/>
</dbReference>
<organism evidence="3 4">
    <name type="scientific">Ophiostoma piceae (strain UAMH 11346)</name>
    <name type="common">Sap stain fungus</name>
    <dbReference type="NCBI Taxonomy" id="1262450"/>
    <lineage>
        <taxon>Eukaryota</taxon>
        <taxon>Fungi</taxon>
        <taxon>Dikarya</taxon>
        <taxon>Ascomycota</taxon>
        <taxon>Pezizomycotina</taxon>
        <taxon>Sordariomycetes</taxon>
        <taxon>Sordariomycetidae</taxon>
        <taxon>Ophiostomatales</taxon>
        <taxon>Ophiostomataceae</taxon>
        <taxon>Ophiostoma</taxon>
    </lineage>
</organism>
<feature type="domain" description="AMP-binding enzyme C-terminal" evidence="2">
    <location>
        <begin position="455"/>
        <end position="532"/>
    </location>
</feature>
<gene>
    <name evidence="3" type="ORF">F503_03114</name>
</gene>
<dbReference type="Gene3D" id="3.40.50.12780">
    <property type="entry name" value="N-terminal domain of ligase-like"/>
    <property type="match status" value="1"/>
</dbReference>
<dbReference type="STRING" id="1262450.S3C1U6"/>
<feature type="domain" description="AMP-dependent synthetase/ligase" evidence="1">
    <location>
        <begin position="42"/>
        <end position="404"/>
    </location>
</feature>
<dbReference type="PANTHER" id="PTHR24096">
    <property type="entry name" value="LONG-CHAIN-FATTY-ACID--COA LIGASE"/>
    <property type="match status" value="1"/>
</dbReference>
<dbReference type="CDD" id="cd05911">
    <property type="entry name" value="Firefly_Luc_like"/>
    <property type="match status" value="1"/>
</dbReference>
<dbReference type="Pfam" id="PF00501">
    <property type="entry name" value="AMP-binding"/>
    <property type="match status" value="1"/>
</dbReference>
<dbReference type="InterPro" id="IPR000873">
    <property type="entry name" value="AMP-dep_synth/lig_dom"/>
</dbReference>
<dbReference type="PANTHER" id="PTHR24096:SF194">
    <property type="entry name" value="AMP-DEPENDENT SYNTHETASE_LIGASE DOMAIN-CONTAINING PROTEIN"/>
    <property type="match status" value="1"/>
</dbReference>
<proteinExistence type="predicted"/>
<dbReference type="InterPro" id="IPR025110">
    <property type="entry name" value="AMP-bd_C"/>
</dbReference>
<evidence type="ECO:0000313" key="4">
    <source>
        <dbReference type="Proteomes" id="UP000016923"/>
    </source>
</evidence>
<dbReference type="Gene3D" id="3.30.300.30">
    <property type="match status" value="1"/>
</dbReference>
<keyword evidence="3" id="KW-0436">Ligase</keyword>
<dbReference type="Proteomes" id="UP000016923">
    <property type="component" value="Unassembled WGS sequence"/>
</dbReference>
<sequence>MTYTSLYPDLDIPKKNILSYLFPKNETPYEEPIWYDTRDPTGKNLSPAQALVWIKKLAFGLECFGLRRGDVVMIFTPNQIFVPVAYLGIVGAGYVFSGTNPGYTVPEVVHQLSNTEAKLILVHPTLLNTALEAAPKAKVPRCNIFLFSDVENETIDGVQDWRRGLAGSDEDAARYTWPEFSPDESTTTVATINYSSGTTGMPKGVCVSHANLIANVDQTVFMRYAHKPYAFENRPQERWIGFLPLYHAYGQLYTILMAVKLRVPIYIMGEFRYEDFLHSIGKFKITSLQIAPPILVMLSKRPETQRYDLRSVRDILCGAAPLGRELQNECQRRFNVQINQGWGMTEVTCGAFHMPGGVQDDTGSVGQLDPNCECKLLDDDGKEVALGEPGELYIRGPNICMGYWRNDEATRESLSSDGWLRTGDVATCDKKGYFWIVDRKKELIKVNALQVAPAELEGVLLENEHVADAAVVGITLKSEEFPRAYVTIHETSKGRVAPVDIQKWIVARVAKHKRLTGGVVFVDVVPKLASGKIQRKVMREWAERDAADILRQREAGSKAKL</sequence>
<reference evidence="3 4" key="1">
    <citation type="journal article" date="2013" name="BMC Genomics">
        <title>The genome and transcriptome of the pine saprophyte Ophiostoma piceae, and a comparison with the bark beetle-associated pine pathogen Grosmannia clavigera.</title>
        <authorList>
            <person name="Haridas S."/>
            <person name="Wang Y."/>
            <person name="Lim L."/>
            <person name="Massoumi Alamouti S."/>
            <person name="Jackman S."/>
            <person name="Docking R."/>
            <person name="Robertson G."/>
            <person name="Birol I."/>
            <person name="Bohlmann J."/>
            <person name="Breuil C."/>
        </authorList>
    </citation>
    <scope>NUCLEOTIDE SEQUENCE [LARGE SCALE GENOMIC DNA]</scope>
    <source>
        <strain evidence="3 4">UAMH 11346</strain>
    </source>
</reference>
<dbReference type="InterPro" id="IPR042099">
    <property type="entry name" value="ANL_N_sf"/>
</dbReference>